<sequence>MKRLTPIRRRGRDASIRGGRKAENSTSVIATGGGKVMERPRPYPPRRPRVLAVRSWPLNCGPRRDLEENGDGAQIVRVVEDEDDEPIE</sequence>
<dbReference type="AlphaFoldDB" id="A0AAV0KZU0"/>
<protein>
    <submittedName>
        <fullName evidence="2">Uncharacterized protein</fullName>
    </submittedName>
</protein>
<evidence type="ECO:0000313" key="3">
    <source>
        <dbReference type="Proteomes" id="UP001154282"/>
    </source>
</evidence>
<dbReference type="Proteomes" id="UP001154282">
    <property type="component" value="Unassembled WGS sequence"/>
</dbReference>
<comment type="caution">
    <text evidence="2">The sequence shown here is derived from an EMBL/GenBank/DDBJ whole genome shotgun (WGS) entry which is preliminary data.</text>
</comment>
<reference evidence="2" key="1">
    <citation type="submission" date="2022-08" db="EMBL/GenBank/DDBJ databases">
        <authorList>
            <person name="Gutierrez-Valencia J."/>
        </authorList>
    </citation>
    <scope>NUCLEOTIDE SEQUENCE</scope>
</reference>
<proteinExistence type="predicted"/>
<feature type="region of interest" description="Disordered" evidence="1">
    <location>
        <begin position="1"/>
        <end position="46"/>
    </location>
</feature>
<feature type="compositionally biased region" description="Basic residues" evidence="1">
    <location>
        <begin position="1"/>
        <end position="11"/>
    </location>
</feature>
<feature type="non-terminal residue" evidence="2">
    <location>
        <position position="88"/>
    </location>
</feature>
<evidence type="ECO:0000313" key="2">
    <source>
        <dbReference type="EMBL" id="CAI0427009.1"/>
    </source>
</evidence>
<accession>A0AAV0KZU0</accession>
<name>A0AAV0KZU0_9ROSI</name>
<gene>
    <name evidence="2" type="ORF">LITE_LOCUS21019</name>
</gene>
<evidence type="ECO:0000256" key="1">
    <source>
        <dbReference type="SAM" id="MobiDB-lite"/>
    </source>
</evidence>
<organism evidence="2 3">
    <name type="scientific">Linum tenue</name>
    <dbReference type="NCBI Taxonomy" id="586396"/>
    <lineage>
        <taxon>Eukaryota</taxon>
        <taxon>Viridiplantae</taxon>
        <taxon>Streptophyta</taxon>
        <taxon>Embryophyta</taxon>
        <taxon>Tracheophyta</taxon>
        <taxon>Spermatophyta</taxon>
        <taxon>Magnoliopsida</taxon>
        <taxon>eudicotyledons</taxon>
        <taxon>Gunneridae</taxon>
        <taxon>Pentapetalae</taxon>
        <taxon>rosids</taxon>
        <taxon>fabids</taxon>
        <taxon>Malpighiales</taxon>
        <taxon>Linaceae</taxon>
        <taxon>Linum</taxon>
    </lineage>
</organism>
<keyword evidence="3" id="KW-1185">Reference proteome</keyword>
<feature type="compositionally biased region" description="Basic and acidic residues" evidence="1">
    <location>
        <begin position="12"/>
        <end position="23"/>
    </location>
</feature>
<dbReference type="EMBL" id="CAMGYJ010000005">
    <property type="protein sequence ID" value="CAI0427009.1"/>
    <property type="molecule type" value="Genomic_DNA"/>
</dbReference>